<evidence type="ECO:0000313" key="1">
    <source>
        <dbReference type="EMBL" id="GMI94625.1"/>
    </source>
</evidence>
<dbReference type="EMBL" id="BSYR01000026">
    <property type="protein sequence ID" value="GMI94625.1"/>
    <property type="molecule type" value="Genomic_DNA"/>
</dbReference>
<gene>
    <name evidence="1" type="ORF">HRI_003131800</name>
</gene>
<reference evidence="1" key="1">
    <citation type="submission" date="2023-05" db="EMBL/GenBank/DDBJ databases">
        <title>Genome and transcriptome analyses reveal genes involved in the formation of fine ridges on petal epidermal cells in Hibiscus trionum.</title>
        <authorList>
            <person name="Koshimizu S."/>
            <person name="Masuda S."/>
            <person name="Ishii T."/>
            <person name="Shirasu K."/>
            <person name="Hoshino A."/>
            <person name="Arita M."/>
        </authorList>
    </citation>
    <scope>NUCLEOTIDE SEQUENCE</scope>
    <source>
        <strain evidence="1">Hamamatsu line</strain>
    </source>
</reference>
<keyword evidence="2" id="KW-1185">Reference proteome</keyword>
<evidence type="ECO:0000313" key="2">
    <source>
        <dbReference type="Proteomes" id="UP001165190"/>
    </source>
</evidence>
<name>A0A9W7MDV0_HIBTR</name>
<dbReference type="AlphaFoldDB" id="A0A9W7MDV0"/>
<comment type="caution">
    <text evidence="1">The sequence shown here is derived from an EMBL/GenBank/DDBJ whole genome shotgun (WGS) entry which is preliminary data.</text>
</comment>
<dbReference type="Proteomes" id="UP001165190">
    <property type="component" value="Unassembled WGS sequence"/>
</dbReference>
<sequence>MKGAGQWRRISDILLCFFACEAVRRGDQRTLEGLGLEIKPLMWLSVIPSIDVVKNWMVWRAEETRTRARGKLKDRLCQILRAGRGPYARRIRSQLFDVFLI</sequence>
<organism evidence="1 2">
    <name type="scientific">Hibiscus trionum</name>
    <name type="common">Flower of an hour</name>
    <dbReference type="NCBI Taxonomy" id="183268"/>
    <lineage>
        <taxon>Eukaryota</taxon>
        <taxon>Viridiplantae</taxon>
        <taxon>Streptophyta</taxon>
        <taxon>Embryophyta</taxon>
        <taxon>Tracheophyta</taxon>
        <taxon>Spermatophyta</taxon>
        <taxon>Magnoliopsida</taxon>
        <taxon>eudicotyledons</taxon>
        <taxon>Gunneridae</taxon>
        <taxon>Pentapetalae</taxon>
        <taxon>rosids</taxon>
        <taxon>malvids</taxon>
        <taxon>Malvales</taxon>
        <taxon>Malvaceae</taxon>
        <taxon>Malvoideae</taxon>
        <taxon>Hibiscus</taxon>
    </lineage>
</organism>
<proteinExistence type="predicted"/>
<protein>
    <submittedName>
        <fullName evidence="1">Uncharacterized protein</fullName>
    </submittedName>
</protein>
<accession>A0A9W7MDV0</accession>